<evidence type="ECO:0000256" key="8">
    <source>
        <dbReference type="ARBA" id="ARBA00023274"/>
    </source>
</evidence>
<dbReference type="Gene3D" id="3.30.720.90">
    <property type="match status" value="1"/>
</dbReference>
<feature type="compositionally biased region" description="Polar residues" evidence="12">
    <location>
        <begin position="157"/>
        <end position="174"/>
    </location>
</feature>
<dbReference type="GO" id="GO:0006412">
    <property type="term" value="P:translation"/>
    <property type="evidence" value="ECO:0007669"/>
    <property type="project" value="InterPro"/>
</dbReference>
<proteinExistence type="inferred from homology"/>
<dbReference type="GO" id="GO:0008270">
    <property type="term" value="F:zinc ion binding"/>
    <property type="evidence" value="ECO:0007669"/>
    <property type="project" value="UniProtKB-KW"/>
</dbReference>
<evidence type="ECO:0000256" key="12">
    <source>
        <dbReference type="SAM" id="MobiDB-lite"/>
    </source>
</evidence>
<evidence type="ECO:0000256" key="7">
    <source>
        <dbReference type="ARBA" id="ARBA00023242"/>
    </source>
</evidence>
<evidence type="ECO:0000256" key="11">
    <source>
        <dbReference type="RuleBase" id="RU003445"/>
    </source>
</evidence>
<feature type="region of interest" description="Disordered" evidence="12">
    <location>
        <begin position="214"/>
        <end position="233"/>
    </location>
</feature>
<keyword evidence="14" id="KW-1185">Reference proteome</keyword>
<evidence type="ECO:0000256" key="2">
    <source>
        <dbReference type="ARBA" id="ARBA00007803"/>
    </source>
</evidence>
<keyword evidence="3" id="KW-0479">Metal-binding</keyword>
<keyword evidence="4" id="KW-0863">Zinc-finger</keyword>
<dbReference type="Pfam" id="PF01781">
    <property type="entry name" value="Ribosomal_L38e"/>
    <property type="match status" value="1"/>
</dbReference>
<feature type="region of interest" description="Disordered" evidence="12">
    <location>
        <begin position="154"/>
        <end position="182"/>
    </location>
</feature>
<dbReference type="AlphaFoldDB" id="A0A8T0DBJ5"/>
<dbReference type="GO" id="GO:0005634">
    <property type="term" value="C:nucleus"/>
    <property type="evidence" value="ECO:0007669"/>
    <property type="project" value="UniProtKB-SubCell"/>
</dbReference>
<dbReference type="GO" id="GO:0003735">
    <property type="term" value="F:structural constituent of ribosome"/>
    <property type="evidence" value="ECO:0007669"/>
    <property type="project" value="InterPro"/>
</dbReference>
<dbReference type="OrthoDB" id="9994231at2759"/>
<dbReference type="FunFam" id="3.30.720.90:FF:000001">
    <property type="entry name" value="60S ribosomal protein L38"/>
    <property type="match status" value="1"/>
</dbReference>
<keyword evidence="7" id="KW-0539">Nucleus</keyword>
<dbReference type="PANTHER" id="PTHR13340:SF2">
    <property type="entry name" value="GATA ZINC FINGER DOMAIN-CONTAINING PROTEIN 1"/>
    <property type="match status" value="1"/>
</dbReference>
<evidence type="ECO:0000313" key="14">
    <source>
        <dbReference type="Proteomes" id="UP000699462"/>
    </source>
</evidence>
<comment type="subcellular location">
    <subcellularLocation>
        <location evidence="1">Nucleus</location>
    </subcellularLocation>
</comment>
<dbReference type="InterPro" id="IPR039050">
    <property type="entry name" value="GATAD1"/>
</dbReference>
<dbReference type="InterPro" id="IPR002675">
    <property type="entry name" value="Ribosomal_eL38"/>
</dbReference>
<dbReference type="GO" id="GO:1990904">
    <property type="term" value="C:ribonucleoprotein complex"/>
    <property type="evidence" value="ECO:0007669"/>
    <property type="project" value="UniProtKB-KW"/>
</dbReference>
<comment type="caution">
    <text evidence="13">The sequence shown here is derived from an EMBL/GenBank/DDBJ whole genome shotgun (WGS) entry which is preliminary data.</text>
</comment>
<evidence type="ECO:0000256" key="4">
    <source>
        <dbReference type="ARBA" id="ARBA00022771"/>
    </source>
</evidence>
<evidence type="ECO:0000256" key="10">
    <source>
        <dbReference type="ARBA" id="ARBA00035338"/>
    </source>
</evidence>
<accession>A0A8T0DBJ5</accession>
<gene>
    <name evidence="13" type="ORF">P879_05456</name>
</gene>
<evidence type="ECO:0000256" key="5">
    <source>
        <dbReference type="ARBA" id="ARBA00022833"/>
    </source>
</evidence>
<protein>
    <recommendedName>
        <fullName evidence="9">Large ribosomal subunit protein eL38</fullName>
    </recommendedName>
    <alternativeName>
        <fullName evidence="10">60S ribosomal protein L38</fullName>
    </alternativeName>
</protein>
<evidence type="ECO:0000256" key="3">
    <source>
        <dbReference type="ARBA" id="ARBA00022723"/>
    </source>
</evidence>
<dbReference type="GO" id="GO:0006325">
    <property type="term" value="P:chromatin organization"/>
    <property type="evidence" value="ECO:0007669"/>
    <property type="project" value="TreeGrafter"/>
</dbReference>
<dbReference type="Proteomes" id="UP000699462">
    <property type="component" value="Unassembled WGS sequence"/>
</dbReference>
<evidence type="ECO:0000313" key="13">
    <source>
        <dbReference type="EMBL" id="KAF8564294.1"/>
    </source>
</evidence>
<keyword evidence="8 11" id="KW-0687">Ribonucleoprotein</keyword>
<dbReference type="PANTHER" id="PTHR13340">
    <property type="entry name" value="GATA ZINC FINGER DOMAIN-CONTAINING"/>
    <property type="match status" value="1"/>
</dbReference>
<sequence length="354" mass="40630">MAWITALRDFRQRVSNPVAKFLDSHCVESFNWRRAFRHIVIDHSLIESYHLCVEIVRCYEPSLPFETQENVLQHLRVFLGLDTVLHSAEDKCKGTTMPRQVDSIKDFLRKTQRADAKSVKIKENKDNVKFKIRCSRFLYTLVVTEKEKVGKIKSSLPPKTTSTEVSNCETTNARSSRRKRSELVMEQTDFDHKTLYSSGVRKSLRARVAALKHRSHNMNGNKNATPKTRSRKHVLKKHPMKLCPAPPLIRLEQSVRYGDTRYNIGDIVSVVDIEGGTYYAQIRSLAVDALGDTCCVLTWLIPTTDLTSDTFQPENFVFGMEEDVLRDINCCSLVCRCPADYFRPIASPYSIQSY</sequence>
<keyword evidence="5" id="KW-0862">Zinc</keyword>
<dbReference type="EMBL" id="JTDF01009072">
    <property type="protein sequence ID" value="KAF8564294.1"/>
    <property type="molecule type" value="Genomic_DNA"/>
</dbReference>
<evidence type="ECO:0000256" key="1">
    <source>
        <dbReference type="ARBA" id="ARBA00004123"/>
    </source>
</evidence>
<reference evidence="13 14" key="1">
    <citation type="submission" date="2019-07" db="EMBL/GenBank/DDBJ databases">
        <title>Annotation for the trematode Paragonimus westermani.</title>
        <authorList>
            <person name="Choi Y.-J."/>
        </authorList>
    </citation>
    <scope>NUCLEOTIDE SEQUENCE [LARGE SCALE GENOMIC DNA]</scope>
    <source>
        <strain evidence="13">180907_Pwestermani</strain>
    </source>
</reference>
<evidence type="ECO:0000256" key="9">
    <source>
        <dbReference type="ARBA" id="ARBA00035235"/>
    </source>
</evidence>
<dbReference type="InterPro" id="IPR038464">
    <property type="entry name" value="Ribosomal_eL38_sf"/>
</dbReference>
<name>A0A8T0DBJ5_9TREM</name>
<feature type="compositionally biased region" description="Polar residues" evidence="12">
    <location>
        <begin position="217"/>
        <end position="227"/>
    </location>
</feature>
<dbReference type="GO" id="GO:0005840">
    <property type="term" value="C:ribosome"/>
    <property type="evidence" value="ECO:0007669"/>
    <property type="project" value="UniProtKB-KW"/>
</dbReference>
<comment type="similarity">
    <text evidence="2 11">Belongs to the eukaryotic ribosomal protein eL38 family.</text>
</comment>
<organism evidence="13 14">
    <name type="scientific">Paragonimus westermani</name>
    <dbReference type="NCBI Taxonomy" id="34504"/>
    <lineage>
        <taxon>Eukaryota</taxon>
        <taxon>Metazoa</taxon>
        <taxon>Spiralia</taxon>
        <taxon>Lophotrochozoa</taxon>
        <taxon>Platyhelminthes</taxon>
        <taxon>Trematoda</taxon>
        <taxon>Digenea</taxon>
        <taxon>Plagiorchiida</taxon>
        <taxon>Troglotremata</taxon>
        <taxon>Troglotrematidae</taxon>
        <taxon>Paragonimus</taxon>
    </lineage>
</organism>
<evidence type="ECO:0000256" key="6">
    <source>
        <dbReference type="ARBA" id="ARBA00022980"/>
    </source>
</evidence>
<keyword evidence="6 11" id="KW-0689">Ribosomal protein</keyword>